<keyword evidence="3" id="KW-0808">Transferase</keyword>
<dbReference type="InterPro" id="IPR051681">
    <property type="entry name" value="Ser/Thr_Kinases-Pseudokinases"/>
</dbReference>
<organism evidence="2 4">
    <name type="scientific">Rhizophagus clarus</name>
    <dbReference type="NCBI Taxonomy" id="94130"/>
    <lineage>
        <taxon>Eukaryota</taxon>
        <taxon>Fungi</taxon>
        <taxon>Fungi incertae sedis</taxon>
        <taxon>Mucoromycota</taxon>
        <taxon>Glomeromycotina</taxon>
        <taxon>Glomeromycetes</taxon>
        <taxon>Glomerales</taxon>
        <taxon>Glomeraceae</taxon>
        <taxon>Rhizophagus</taxon>
    </lineage>
</organism>
<dbReference type="AlphaFoldDB" id="A0A2Z6QW32"/>
<dbReference type="GO" id="GO:0005524">
    <property type="term" value="F:ATP binding"/>
    <property type="evidence" value="ECO:0007669"/>
    <property type="project" value="InterPro"/>
</dbReference>
<sequence>MAEIRKKLVTDAIEKAYASTDFDIQNSLEKRHEFRKQFILNDKCLTEDEKSYAIKLLIKDFDDHKILSNEGTKRICENCYNKCLATLYCEYCVRDYLKEDFSNWTSGNDDIDNLIRKCQIETISPEKIVEWIPYDNFQNVKYVNKSGCSEFYTADWIDGCYDEWDSKEMKLKRLGDQEVILKKLENVKNAKKSWFEEGKTNLTISNKWNDIVQCYGFTKDPTDGNYMLVMVKMDMNLRSYLIKNHNKLTWKERIQIAHGIINALYRIHDEKAIHKNLHSGNILFSQISQKFRISDLGFCEPADKPLNSIYGKLPYIAPEVIAGKETTFASNIYSIGILMWEISSGIQPFINYENNLDLATNIINGMRPKIVQGTPLEYEKLMEQCWDSDPTKRPDIYILEDKLDAMRSDQNYQIDIANFNNLPLNTNFGIYPGLIQFLIRNSTSKIYNFKDLPEPKNATEEEREVFHSIQNNLSILNDNNSGLKGKSKRINLNDSDEENDINSKKLKVNHDEVGFQHVRRSSDDIDDISDTSDDDDDEVFIRSNIRQEVL</sequence>
<feature type="domain" description="Protein kinase" evidence="1">
    <location>
        <begin position="137"/>
        <end position="406"/>
    </location>
</feature>
<dbReference type="GO" id="GO:0004674">
    <property type="term" value="F:protein serine/threonine kinase activity"/>
    <property type="evidence" value="ECO:0007669"/>
    <property type="project" value="TreeGrafter"/>
</dbReference>
<dbReference type="PANTHER" id="PTHR44329">
    <property type="entry name" value="SERINE/THREONINE-PROTEIN KINASE TNNI3K-RELATED"/>
    <property type="match status" value="1"/>
</dbReference>
<keyword evidence="3" id="KW-0418">Kinase</keyword>
<dbReference type="InterPro" id="IPR001245">
    <property type="entry name" value="Ser-Thr/Tyr_kinase_cat_dom"/>
</dbReference>
<dbReference type="Pfam" id="PF07714">
    <property type="entry name" value="PK_Tyr_Ser-Thr"/>
    <property type="match status" value="1"/>
</dbReference>
<evidence type="ECO:0000259" key="1">
    <source>
        <dbReference type="PROSITE" id="PS50011"/>
    </source>
</evidence>
<name>A0A2Z6QW32_9GLOM</name>
<dbReference type="InterPro" id="IPR011009">
    <property type="entry name" value="Kinase-like_dom_sf"/>
</dbReference>
<evidence type="ECO:0000313" key="3">
    <source>
        <dbReference type="EMBL" id="GES78474.1"/>
    </source>
</evidence>
<keyword evidence="4" id="KW-1185">Reference proteome</keyword>
<evidence type="ECO:0000313" key="2">
    <source>
        <dbReference type="EMBL" id="GBB94517.1"/>
    </source>
</evidence>
<dbReference type="EMBL" id="BLAL01000037">
    <property type="protein sequence ID" value="GES78474.1"/>
    <property type="molecule type" value="Genomic_DNA"/>
</dbReference>
<proteinExistence type="predicted"/>
<dbReference type="Gene3D" id="1.10.510.10">
    <property type="entry name" value="Transferase(Phosphotransferase) domain 1"/>
    <property type="match status" value="1"/>
</dbReference>
<dbReference type="OrthoDB" id="2395166at2759"/>
<dbReference type="Proteomes" id="UP000615446">
    <property type="component" value="Unassembled WGS sequence"/>
</dbReference>
<dbReference type="Proteomes" id="UP000247702">
    <property type="component" value="Unassembled WGS sequence"/>
</dbReference>
<dbReference type="SUPFAM" id="SSF56112">
    <property type="entry name" value="Protein kinase-like (PK-like)"/>
    <property type="match status" value="1"/>
</dbReference>
<dbReference type="PROSITE" id="PS50011">
    <property type="entry name" value="PROTEIN_KINASE_DOM"/>
    <property type="match status" value="1"/>
</dbReference>
<reference evidence="2 4" key="1">
    <citation type="submission" date="2017-11" db="EMBL/GenBank/DDBJ databases">
        <title>The genome of Rhizophagus clarus HR1 reveals common genetic basis of auxotrophy among arbuscular mycorrhizal fungi.</title>
        <authorList>
            <person name="Kobayashi Y."/>
        </authorList>
    </citation>
    <scope>NUCLEOTIDE SEQUENCE [LARGE SCALE GENOMIC DNA]</scope>
    <source>
        <strain evidence="2 4">HR1</strain>
    </source>
</reference>
<reference evidence="3" key="2">
    <citation type="submission" date="2019-10" db="EMBL/GenBank/DDBJ databases">
        <title>Conservation and host-specific expression of non-tandemly repeated heterogenous ribosome RNA gene in arbuscular mycorrhizal fungi.</title>
        <authorList>
            <person name="Maeda T."/>
            <person name="Kobayashi Y."/>
            <person name="Nakagawa T."/>
            <person name="Ezawa T."/>
            <person name="Yamaguchi K."/>
            <person name="Bino T."/>
            <person name="Nishimoto Y."/>
            <person name="Shigenobu S."/>
            <person name="Kawaguchi M."/>
        </authorList>
    </citation>
    <scope>NUCLEOTIDE SEQUENCE</scope>
    <source>
        <strain evidence="3">HR1</strain>
    </source>
</reference>
<accession>A0A2Z6QW32</accession>
<gene>
    <name evidence="3" type="ORF">RCL2_000578000</name>
    <name evidence="2" type="ORF">RclHR1_02370017</name>
</gene>
<evidence type="ECO:0000313" key="4">
    <source>
        <dbReference type="Proteomes" id="UP000247702"/>
    </source>
</evidence>
<dbReference type="EMBL" id="BEXD01001524">
    <property type="protein sequence ID" value="GBB94517.1"/>
    <property type="molecule type" value="Genomic_DNA"/>
</dbReference>
<dbReference type="InterPro" id="IPR000719">
    <property type="entry name" value="Prot_kinase_dom"/>
</dbReference>
<protein>
    <submittedName>
        <fullName evidence="3">Kinase-like domain-containing protein</fullName>
    </submittedName>
</protein>
<comment type="caution">
    <text evidence="2">The sequence shown here is derived from an EMBL/GenBank/DDBJ whole genome shotgun (WGS) entry which is preliminary data.</text>
</comment>